<dbReference type="Gene3D" id="3.40.50.410">
    <property type="entry name" value="von Willebrand factor, type A domain"/>
    <property type="match status" value="2"/>
</dbReference>
<evidence type="ECO:0000259" key="2">
    <source>
        <dbReference type="PROSITE" id="PS50234"/>
    </source>
</evidence>
<dbReference type="OrthoDB" id="6119783at2759"/>
<dbReference type="EnsemblMetazoa" id="G23385.8">
    <property type="protein sequence ID" value="G23385.8:cds"/>
    <property type="gene ID" value="G23385"/>
</dbReference>
<feature type="domain" description="VWFA" evidence="2">
    <location>
        <begin position="243"/>
        <end position="418"/>
    </location>
</feature>
<proteinExistence type="predicted"/>
<keyword evidence="4" id="KW-1185">Reference proteome</keyword>
<feature type="chain" id="PRO_5036501401" description="VWFA domain-containing protein" evidence="1">
    <location>
        <begin position="19"/>
        <end position="428"/>
    </location>
</feature>
<dbReference type="PANTHER" id="PTHR24020">
    <property type="entry name" value="COLLAGEN ALPHA"/>
    <property type="match status" value="1"/>
</dbReference>
<organism evidence="3 4">
    <name type="scientific">Magallana gigas</name>
    <name type="common">Pacific oyster</name>
    <name type="synonym">Crassostrea gigas</name>
    <dbReference type="NCBI Taxonomy" id="29159"/>
    <lineage>
        <taxon>Eukaryota</taxon>
        <taxon>Metazoa</taxon>
        <taxon>Spiralia</taxon>
        <taxon>Lophotrochozoa</taxon>
        <taxon>Mollusca</taxon>
        <taxon>Bivalvia</taxon>
        <taxon>Autobranchia</taxon>
        <taxon>Pteriomorphia</taxon>
        <taxon>Ostreida</taxon>
        <taxon>Ostreoidea</taxon>
        <taxon>Ostreidae</taxon>
        <taxon>Magallana</taxon>
    </lineage>
</organism>
<evidence type="ECO:0000313" key="3">
    <source>
        <dbReference type="EnsemblMetazoa" id="G23385.8:cds"/>
    </source>
</evidence>
<protein>
    <recommendedName>
        <fullName evidence="2">VWFA domain-containing protein</fullName>
    </recommendedName>
</protein>
<dbReference type="InterPro" id="IPR050525">
    <property type="entry name" value="ECM_Assembly_Org"/>
</dbReference>
<accession>A0A8W8KJ84</accession>
<evidence type="ECO:0000256" key="1">
    <source>
        <dbReference type="SAM" id="SignalP"/>
    </source>
</evidence>
<dbReference type="Proteomes" id="UP000005408">
    <property type="component" value="Unassembled WGS sequence"/>
</dbReference>
<dbReference type="PROSITE" id="PS50234">
    <property type="entry name" value="VWFA"/>
    <property type="match status" value="2"/>
</dbReference>
<name>A0A8W8KJ84_MAGGI</name>
<sequence length="428" mass="47415">MTMFTQLALICVFSLTCAKEICIKEADIAFIIDSSSSIWKPNFQVQIDFLYNILNLFDISPSKTQVAAVSYSNIINPEFQFKTFSSKNRVLTAIKRIRYTQGDATRTYKALKYMNENIFTKANGARDGVVKIAIVMTDGETNPGLYDGELTSEEAKEWTQVEANRAKSNGVYLFAVGVGDRINEKELNGIASEPKSEYMIKVTEYKEFQTDKLKDLLTNRTCAAGRTTTPKPQEKECWELVADVIFAIDQSTSINTQKNFNLELDFVGKVLKTFDVGVEETRVGAVVFSDEAERVLDLKEGVSKDAALERVKNITWGKGNTFMDKAFAKMREGFSKENGGRPGQVPQIAVLLTDGVATDPYKAVEEAKKLKSLGVEVFTIGVKDAKMSELNALSSDPQSQHVFDVDSLEGLSSIVSRLSKSVCSSGTR</sequence>
<evidence type="ECO:0000313" key="4">
    <source>
        <dbReference type="Proteomes" id="UP000005408"/>
    </source>
</evidence>
<dbReference type="CDD" id="cd01472">
    <property type="entry name" value="vWA_collagen"/>
    <property type="match status" value="1"/>
</dbReference>
<dbReference type="OMA" id="CAKEICI"/>
<reference evidence="3" key="1">
    <citation type="submission" date="2022-08" db="UniProtKB">
        <authorList>
            <consortium name="EnsemblMetazoa"/>
        </authorList>
    </citation>
    <scope>IDENTIFICATION</scope>
    <source>
        <strain evidence="3">05x7-T-G4-1.051#20</strain>
    </source>
</reference>
<dbReference type="InterPro" id="IPR002035">
    <property type="entry name" value="VWF_A"/>
</dbReference>
<dbReference type="SUPFAM" id="SSF53300">
    <property type="entry name" value="vWA-like"/>
    <property type="match status" value="2"/>
</dbReference>
<dbReference type="SMART" id="SM00327">
    <property type="entry name" value="VWA"/>
    <property type="match status" value="2"/>
</dbReference>
<dbReference type="Pfam" id="PF00092">
    <property type="entry name" value="VWA"/>
    <property type="match status" value="2"/>
</dbReference>
<dbReference type="PRINTS" id="PR00453">
    <property type="entry name" value="VWFADOMAIN"/>
</dbReference>
<dbReference type="AlphaFoldDB" id="A0A8W8KJ84"/>
<feature type="domain" description="VWFA" evidence="2">
    <location>
        <begin position="27"/>
        <end position="221"/>
    </location>
</feature>
<dbReference type="InterPro" id="IPR036465">
    <property type="entry name" value="vWFA_dom_sf"/>
</dbReference>
<dbReference type="PANTHER" id="PTHR24020:SF20">
    <property type="entry name" value="PH DOMAIN-CONTAINING PROTEIN"/>
    <property type="match status" value="1"/>
</dbReference>
<keyword evidence="1" id="KW-0732">Signal</keyword>
<feature type="signal peptide" evidence="1">
    <location>
        <begin position="1"/>
        <end position="18"/>
    </location>
</feature>